<dbReference type="PROSITE" id="PS50850">
    <property type="entry name" value="MFS"/>
    <property type="match status" value="1"/>
</dbReference>
<feature type="transmembrane region" description="Helical" evidence="8">
    <location>
        <begin position="246"/>
        <end position="268"/>
    </location>
</feature>
<evidence type="ECO:0000256" key="4">
    <source>
        <dbReference type="ARBA" id="ARBA00022597"/>
    </source>
</evidence>
<dbReference type="PANTHER" id="PTHR48021:SF1">
    <property type="entry name" value="GH07001P-RELATED"/>
    <property type="match status" value="1"/>
</dbReference>
<feature type="transmembrane region" description="Helical" evidence="8">
    <location>
        <begin position="166"/>
        <end position="185"/>
    </location>
</feature>
<accession>A0A8S4ET25</accession>
<feature type="transmembrane region" description="Helical" evidence="8">
    <location>
        <begin position="51"/>
        <end position="72"/>
    </location>
</feature>
<dbReference type="GO" id="GO:0022857">
    <property type="term" value="F:transmembrane transporter activity"/>
    <property type="evidence" value="ECO:0007669"/>
    <property type="project" value="InterPro"/>
</dbReference>
<dbReference type="AlphaFoldDB" id="A0A8S4ET25"/>
<dbReference type="SUPFAM" id="SSF103473">
    <property type="entry name" value="MFS general substrate transporter"/>
    <property type="match status" value="1"/>
</dbReference>
<dbReference type="InterPro" id="IPR005828">
    <property type="entry name" value="MFS_sugar_transport-like"/>
</dbReference>
<keyword evidence="7 8" id="KW-0472">Membrane</keyword>
<gene>
    <name evidence="10" type="ORF">PLXY2_LOCUS6673</name>
</gene>
<keyword evidence="5 8" id="KW-0812">Transmembrane</keyword>
<keyword evidence="2" id="KW-0813">Transport</keyword>
<evidence type="ECO:0000256" key="6">
    <source>
        <dbReference type="ARBA" id="ARBA00022989"/>
    </source>
</evidence>
<keyword evidence="3" id="KW-1003">Cell membrane</keyword>
<feature type="transmembrane region" description="Helical" evidence="8">
    <location>
        <begin position="310"/>
        <end position="333"/>
    </location>
</feature>
<dbReference type="FunFam" id="1.20.1250.20:FF:000218">
    <property type="entry name" value="facilitated trehalose transporter Tret1"/>
    <property type="match status" value="1"/>
</dbReference>
<evidence type="ECO:0000256" key="5">
    <source>
        <dbReference type="ARBA" id="ARBA00022692"/>
    </source>
</evidence>
<dbReference type="InterPro" id="IPR050549">
    <property type="entry name" value="MFS_Trehalose_Transporter"/>
</dbReference>
<reference evidence="10" key="1">
    <citation type="submission" date="2020-11" db="EMBL/GenBank/DDBJ databases">
        <authorList>
            <person name="Whiteford S."/>
        </authorList>
    </citation>
    <scope>NUCLEOTIDE SEQUENCE</scope>
</reference>
<dbReference type="InterPro" id="IPR020846">
    <property type="entry name" value="MFS_dom"/>
</dbReference>
<evidence type="ECO:0000256" key="2">
    <source>
        <dbReference type="ARBA" id="ARBA00022448"/>
    </source>
</evidence>
<evidence type="ECO:0000256" key="1">
    <source>
        <dbReference type="ARBA" id="ARBA00004651"/>
    </source>
</evidence>
<name>A0A8S4ET25_PLUXY</name>
<evidence type="ECO:0000259" key="9">
    <source>
        <dbReference type="PROSITE" id="PS50850"/>
    </source>
</evidence>
<dbReference type="Gene3D" id="1.20.1250.20">
    <property type="entry name" value="MFS general substrate transporter like domains"/>
    <property type="match status" value="1"/>
</dbReference>
<sequence>MQQLNLSVFSLGISNSWASPVLPRLQGAGAAGEAGDAGGEVLAHPVTDAQISWMLSVVFVSIFFGSFIIAYLQHQLGRKTCLLLGSAPRLIGYSVLLAGTEPWHLIVARLFVGLGDAFSFSVVPVYSSEVASKEIRGRLGTIMQLMTNLGAVFCLAAGPYLSYRTFNLLILIMVLVTTVPMLFLLDSPYYLFSKGHTNEAHKVLTFLRGEETLADKEILEYEQLQNKENKIVLSEVLRSKNVIKSLLIGSALGFLLHFQGTLVIGSYLQTILESAQTGIAPELSSVFFGLLQLVASIAGTVISEKFRRKLIMTCSLLTLALGMICLGIFFRFLDSGYQVAGVLSVLPHLALFMILFGYNAGLGALIIPVIGELFEGPARAIGNACFLFSCTISCNLVIWLYPLMTSLVGRDGPYWVFATGALVFMVYILCLIPETRGKTFAEIQVEFGKDAPGDGKD</sequence>
<dbReference type="Pfam" id="PF00083">
    <property type="entry name" value="Sugar_tr"/>
    <property type="match status" value="1"/>
</dbReference>
<dbReference type="EMBL" id="CAJHNJ030000021">
    <property type="protein sequence ID" value="CAG9118518.1"/>
    <property type="molecule type" value="Genomic_DNA"/>
</dbReference>
<feature type="transmembrane region" description="Helical" evidence="8">
    <location>
        <begin position="139"/>
        <end position="160"/>
    </location>
</feature>
<evidence type="ECO:0000256" key="7">
    <source>
        <dbReference type="ARBA" id="ARBA00023136"/>
    </source>
</evidence>
<feature type="transmembrane region" description="Helical" evidence="8">
    <location>
        <begin position="381"/>
        <end position="402"/>
    </location>
</feature>
<feature type="transmembrane region" description="Helical" evidence="8">
    <location>
        <begin position="345"/>
        <end position="369"/>
    </location>
</feature>
<dbReference type="InterPro" id="IPR036259">
    <property type="entry name" value="MFS_trans_sf"/>
</dbReference>
<evidence type="ECO:0000256" key="8">
    <source>
        <dbReference type="SAM" id="Phobius"/>
    </source>
</evidence>
<comment type="subcellular location">
    <subcellularLocation>
        <location evidence="1">Cell membrane</location>
        <topology evidence="1">Multi-pass membrane protein</topology>
    </subcellularLocation>
</comment>
<organism evidence="10 11">
    <name type="scientific">Plutella xylostella</name>
    <name type="common">Diamondback moth</name>
    <name type="synonym">Plutella maculipennis</name>
    <dbReference type="NCBI Taxonomy" id="51655"/>
    <lineage>
        <taxon>Eukaryota</taxon>
        <taxon>Metazoa</taxon>
        <taxon>Ecdysozoa</taxon>
        <taxon>Arthropoda</taxon>
        <taxon>Hexapoda</taxon>
        <taxon>Insecta</taxon>
        <taxon>Pterygota</taxon>
        <taxon>Neoptera</taxon>
        <taxon>Endopterygota</taxon>
        <taxon>Lepidoptera</taxon>
        <taxon>Glossata</taxon>
        <taxon>Ditrysia</taxon>
        <taxon>Yponomeutoidea</taxon>
        <taxon>Plutellidae</taxon>
        <taxon>Plutella</taxon>
    </lineage>
</organism>
<evidence type="ECO:0000256" key="3">
    <source>
        <dbReference type="ARBA" id="ARBA00022475"/>
    </source>
</evidence>
<dbReference type="GO" id="GO:0005886">
    <property type="term" value="C:plasma membrane"/>
    <property type="evidence" value="ECO:0007669"/>
    <property type="project" value="UniProtKB-SubCell"/>
</dbReference>
<protein>
    <submittedName>
        <fullName evidence="10">(diamondback moth) hypothetical protein</fullName>
    </submittedName>
</protein>
<comment type="caution">
    <text evidence="10">The sequence shown here is derived from an EMBL/GenBank/DDBJ whole genome shotgun (WGS) entry which is preliminary data.</text>
</comment>
<feature type="transmembrane region" description="Helical" evidence="8">
    <location>
        <begin position="106"/>
        <end position="127"/>
    </location>
</feature>
<keyword evidence="6 8" id="KW-1133">Transmembrane helix</keyword>
<dbReference type="Proteomes" id="UP000653454">
    <property type="component" value="Unassembled WGS sequence"/>
</dbReference>
<evidence type="ECO:0000313" key="11">
    <source>
        <dbReference type="Proteomes" id="UP000653454"/>
    </source>
</evidence>
<proteinExistence type="predicted"/>
<evidence type="ECO:0000313" key="10">
    <source>
        <dbReference type="EMBL" id="CAG9118518.1"/>
    </source>
</evidence>
<feature type="transmembrane region" description="Helical" evidence="8">
    <location>
        <begin position="81"/>
        <end position="100"/>
    </location>
</feature>
<keyword evidence="4" id="KW-0762">Sugar transport</keyword>
<feature type="domain" description="Major facilitator superfamily (MFS) profile" evidence="9">
    <location>
        <begin position="1"/>
        <end position="436"/>
    </location>
</feature>
<dbReference type="PANTHER" id="PTHR48021">
    <property type="match status" value="1"/>
</dbReference>
<keyword evidence="11" id="KW-1185">Reference proteome</keyword>
<feature type="transmembrane region" description="Helical" evidence="8">
    <location>
        <begin position="414"/>
        <end position="432"/>
    </location>
</feature>
<feature type="transmembrane region" description="Helical" evidence="8">
    <location>
        <begin position="283"/>
        <end position="303"/>
    </location>
</feature>